<dbReference type="Proteomes" id="UP000236721">
    <property type="component" value="Unassembled WGS sequence"/>
</dbReference>
<dbReference type="SUPFAM" id="SSF53850">
    <property type="entry name" value="Periplasmic binding protein-like II"/>
    <property type="match status" value="1"/>
</dbReference>
<accession>A0A1H6C6U2</accession>
<dbReference type="SUPFAM" id="SSF55073">
    <property type="entry name" value="Nucleotide cyclase"/>
    <property type="match status" value="1"/>
</dbReference>
<dbReference type="InterPro" id="IPR029787">
    <property type="entry name" value="Nucleotide_cyclase"/>
</dbReference>
<dbReference type="Gene3D" id="3.40.190.10">
    <property type="entry name" value="Periplasmic binding protein-like II"/>
    <property type="match status" value="2"/>
</dbReference>
<dbReference type="GO" id="GO:0005886">
    <property type="term" value="C:plasma membrane"/>
    <property type="evidence" value="ECO:0007669"/>
    <property type="project" value="TreeGrafter"/>
</dbReference>
<evidence type="ECO:0000256" key="3">
    <source>
        <dbReference type="SAM" id="SignalP"/>
    </source>
</evidence>
<dbReference type="Gene3D" id="3.30.70.270">
    <property type="match status" value="1"/>
</dbReference>
<sequence length="466" mass="52185">MRVHKLLPLLLIFVIWSGCSTAMQPDNSTLVISNSKAWAPYSYLDQNNEPAGVLVDLWRAYGEANNVDIQFLLVDWQESIDAVKEGNADAHGGLMWSSDRSQYFDFGTELFEIDTQLYLHETLRALGGEAVLMGGYDYEIGVVQGGYEMEFLQRNYPSAKIVSYENNQRLLEAALSGRVSAFVTDLHVANYYLYNFGQMNPFYAAEHLYSGALYFAVPKANNRLLEALIPGFNNVTSDVRQRILSRWVHIATIYPRYIVPYTLLVLTAFAIVYYATCAHSARAKRVLANRAVNSSPLPLDKDALTGLRNGRFFHRYLDQVKHNDTSLSIIVVDIDNLMLINTVHGYLKGDLVIESIASDIRDQIAENCIFARIGGGTFALAYVDCDLEFSYRLSERLCRSVSALSITGLELLSLSVSIGCAVYEDARDFKSLSEADKLMYAAKRKGKNRAVVQLLPSSTQVFSRAN</sequence>
<dbReference type="GO" id="GO:0043709">
    <property type="term" value="P:cell adhesion involved in single-species biofilm formation"/>
    <property type="evidence" value="ECO:0007669"/>
    <property type="project" value="TreeGrafter"/>
</dbReference>
<gene>
    <name evidence="5" type="ORF">SAMN04488244_13221</name>
</gene>
<proteinExistence type="predicted"/>
<dbReference type="SMART" id="SM00267">
    <property type="entry name" value="GGDEF"/>
    <property type="match status" value="1"/>
</dbReference>
<protein>
    <recommendedName>
        <fullName evidence="1">diguanylate cyclase</fullName>
        <ecNumber evidence="1">2.7.7.65</ecNumber>
    </recommendedName>
</protein>
<name>A0A1H6C6U2_9VIBR</name>
<reference evidence="6" key="1">
    <citation type="submission" date="2016-10" db="EMBL/GenBank/DDBJ databases">
        <authorList>
            <person name="Varghese N."/>
            <person name="Submissions S."/>
        </authorList>
    </citation>
    <scope>NUCLEOTIDE SEQUENCE [LARGE SCALE GENOMIC DNA]</scope>
    <source>
        <strain evidence="6">CGMCC 1.7062</strain>
    </source>
</reference>
<dbReference type="CDD" id="cd13706">
    <property type="entry name" value="PBP2_HisK_like_1"/>
    <property type="match status" value="1"/>
</dbReference>
<dbReference type="GO" id="GO:0052621">
    <property type="term" value="F:diguanylate cyclase activity"/>
    <property type="evidence" value="ECO:0007669"/>
    <property type="project" value="UniProtKB-EC"/>
</dbReference>
<dbReference type="NCBIfam" id="TIGR00254">
    <property type="entry name" value="GGDEF"/>
    <property type="match status" value="1"/>
</dbReference>
<dbReference type="Pfam" id="PF00497">
    <property type="entry name" value="SBP_bac_3"/>
    <property type="match status" value="1"/>
</dbReference>
<evidence type="ECO:0000256" key="1">
    <source>
        <dbReference type="ARBA" id="ARBA00012528"/>
    </source>
</evidence>
<feature type="chain" id="PRO_5009294507" description="diguanylate cyclase" evidence="3">
    <location>
        <begin position="23"/>
        <end position="466"/>
    </location>
</feature>
<evidence type="ECO:0000313" key="6">
    <source>
        <dbReference type="Proteomes" id="UP000236721"/>
    </source>
</evidence>
<feature type="domain" description="GGDEF" evidence="4">
    <location>
        <begin position="325"/>
        <end position="455"/>
    </location>
</feature>
<dbReference type="EMBL" id="FNVG01000032">
    <property type="protein sequence ID" value="SEG68689.1"/>
    <property type="molecule type" value="Genomic_DNA"/>
</dbReference>
<feature type="transmembrane region" description="Helical" evidence="2">
    <location>
        <begin position="258"/>
        <end position="276"/>
    </location>
</feature>
<organism evidence="5 6">
    <name type="scientific">Vibrio hangzhouensis</name>
    <dbReference type="NCBI Taxonomy" id="462991"/>
    <lineage>
        <taxon>Bacteria</taxon>
        <taxon>Pseudomonadati</taxon>
        <taxon>Pseudomonadota</taxon>
        <taxon>Gammaproteobacteria</taxon>
        <taxon>Vibrionales</taxon>
        <taxon>Vibrionaceae</taxon>
        <taxon>Vibrio</taxon>
    </lineage>
</organism>
<dbReference type="SMART" id="SM00062">
    <property type="entry name" value="PBPb"/>
    <property type="match status" value="1"/>
</dbReference>
<dbReference type="InterPro" id="IPR050469">
    <property type="entry name" value="Diguanylate_Cyclase"/>
</dbReference>
<keyword evidence="6" id="KW-1185">Reference proteome</keyword>
<dbReference type="InterPro" id="IPR001638">
    <property type="entry name" value="Solute-binding_3/MltF_N"/>
</dbReference>
<evidence type="ECO:0000313" key="5">
    <source>
        <dbReference type="EMBL" id="SEG68689.1"/>
    </source>
</evidence>
<dbReference type="GO" id="GO:1902201">
    <property type="term" value="P:negative regulation of bacterial-type flagellum-dependent cell motility"/>
    <property type="evidence" value="ECO:0007669"/>
    <property type="project" value="TreeGrafter"/>
</dbReference>
<keyword evidence="2" id="KW-0812">Transmembrane</keyword>
<dbReference type="InterPro" id="IPR043128">
    <property type="entry name" value="Rev_trsase/Diguanyl_cyclase"/>
</dbReference>
<dbReference type="PROSITE" id="PS50887">
    <property type="entry name" value="GGDEF"/>
    <property type="match status" value="1"/>
</dbReference>
<keyword evidence="2" id="KW-1133">Transmembrane helix</keyword>
<dbReference type="EC" id="2.7.7.65" evidence="1"/>
<dbReference type="PROSITE" id="PS51257">
    <property type="entry name" value="PROKAR_LIPOPROTEIN"/>
    <property type="match status" value="1"/>
</dbReference>
<evidence type="ECO:0000256" key="2">
    <source>
        <dbReference type="SAM" id="Phobius"/>
    </source>
</evidence>
<dbReference type="AlphaFoldDB" id="A0A1H6C6U2"/>
<dbReference type="CDD" id="cd01949">
    <property type="entry name" value="GGDEF"/>
    <property type="match status" value="1"/>
</dbReference>
<dbReference type="PANTHER" id="PTHR45138">
    <property type="entry name" value="REGULATORY COMPONENTS OF SENSORY TRANSDUCTION SYSTEM"/>
    <property type="match status" value="1"/>
</dbReference>
<evidence type="ECO:0000259" key="4">
    <source>
        <dbReference type="PROSITE" id="PS50887"/>
    </source>
</evidence>
<dbReference type="PANTHER" id="PTHR45138:SF5">
    <property type="entry name" value="BIFUNCTIONAL PERIPLASMIC SUBSTRATE BINDING PROTEIN_CYTOPLASMIC DIGUANYLATE CYCLASE"/>
    <property type="match status" value="1"/>
</dbReference>
<dbReference type="InterPro" id="IPR000160">
    <property type="entry name" value="GGDEF_dom"/>
</dbReference>
<keyword evidence="3" id="KW-0732">Signal</keyword>
<keyword evidence="2" id="KW-0472">Membrane</keyword>
<feature type="signal peptide" evidence="3">
    <location>
        <begin position="1"/>
        <end position="22"/>
    </location>
</feature>
<dbReference type="Pfam" id="PF00990">
    <property type="entry name" value="GGDEF"/>
    <property type="match status" value="1"/>
</dbReference>